<organism evidence="2 3">
    <name type="scientific">Pseudosporangium ferrugineum</name>
    <dbReference type="NCBI Taxonomy" id="439699"/>
    <lineage>
        <taxon>Bacteria</taxon>
        <taxon>Bacillati</taxon>
        <taxon>Actinomycetota</taxon>
        <taxon>Actinomycetes</taxon>
        <taxon>Micromonosporales</taxon>
        <taxon>Micromonosporaceae</taxon>
        <taxon>Pseudosporangium</taxon>
    </lineage>
</organism>
<keyword evidence="3" id="KW-1185">Reference proteome</keyword>
<dbReference type="AlphaFoldDB" id="A0A2T0SBN0"/>
<gene>
    <name evidence="2" type="ORF">CLV70_104364</name>
</gene>
<reference evidence="2 3" key="1">
    <citation type="submission" date="2018-03" db="EMBL/GenBank/DDBJ databases">
        <title>Genomic Encyclopedia of Archaeal and Bacterial Type Strains, Phase II (KMG-II): from individual species to whole genera.</title>
        <authorList>
            <person name="Goeker M."/>
        </authorList>
    </citation>
    <scope>NUCLEOTIDE SEQUENCE [LARGE SCALE GENOMIC DNA]</scope>
    <source>
        <strain evidence="2 3">DSM 45348</strain>
    </source>
</reference>
<dbReference type="Proteomes" id="UP000239209">
    <property type="component" value="Unassembled WGS sequence"/>
</dbReference>
<evidence type="ECO:0000313" key="3">
    <source>
        <dbReference type="Proteomes" id="UP000239209"/>
    </source>
</evidence>
<evidence type="ECO:0000256" key="1">
    <source>
        <dbReference type="SAM" id="MobiDB-lite"/>
    </source>
</evidence>
<name>A0A2T0SBN0_9ACTN</name>
<accession>A0A2T0SBN0</accession>
<comment type="caution">
    <text evidence="2">The sequence shown here is derived from an EMBL/GenBank/DDBJ whole genome shotgun (WGS) entry which is preliminary data.</text>
</comment>
<dbReference type="EMBL" id="PVZG01000004">
    <property type="protein sequence ID" value="PRY30812.1"/>
    <property type="molecule type" value="Genomic_DNA"/>
</dbReference>
<feature type="compositionally biased region" description="Gly residues" evidence="1">
    <location>
        <begin position="1"/>
        <end position="11"/>
    </location>
</feature>
<feature type="region of interest" description="Disordered" evidence="1">
    <location>
        <begin position="1"/>
        <end position="40"/>
    </location>
</feature>
<proteinExistence type="predicted"/>
<sequence>MAVAACGGGDEGATATFQPPPSAPAPASAAAGKPAGSDKELCEAVDQADVVLTGRMVRAMQGGKGPSAADIKDGLLEFAQKLSAASAGGDSAVARAMRKTAAESTEVAQAPDPATAGADPAYEKTTTDLEAACRAAGVKVKL</sequence>
<evidence type="ECO:0000313" key="2">
    <source>
        <dbReference type="EMBL" id="PRY30812.1"/>
    </source>
</evidence>
<protein>
    <submittedName>
        <fullName evidence="2">Uncharacterized protein</fullName>
    </submittedName>
</protein>
<feature type="compositionally biased region" description="Low complexity" evidence="1">
    <location>
        <begin position="25"/>
        <end position="35"/>
    </location>
</feature>